<evidence type="ECO:0000313" key="1">
    <source>
        <dbReference type="EMBL" id="KIK39192.1"/>
    </source>
</evidence>
<dbReference type="EMBL" id="KN835354">
    <property type="protein sequence ID" value="KIK39192.1"/>
    <property type="molecule type" value="Genomic_DNA"/>
</dbReference>
<dbReference type="InParanoid" id="A0A0D0AXS6"/>
<sequence length="215" mass="24102">MQLWNPLKTYTQVNEVSTQKSISYGGLQGDYESHMQQSSIDAKSILVTEGATIVNCVKIVPPETKKYVQMVQNIYCGVGYIILNVTSCCQDNERCLGNTLHNSRIDWVTQLLDLLQCTDELSPQIKLLDSNEDEEVVPLLNNYKDLPTSNNAYYMGGVNRGLGMDTEHHRQLDSFECDDEPKLTKGEEVFGPDDAGLVVSEFSDCEDDDGSTDEW</sequence>
<dbReference type="Proteomes" id="UP000054485">
    <property type="component" value="Unassembled WGS sequence"/>
</dbReference>
<proteinExistence type="predicted"/>
<evidence type="ECO:0000313" key="2">
    <source>
        <dbReference type="Proteomes" id="UP000054485"/>
    </source>
</evidence>
<keyword evidence="2" id="KW-1185">Reference proteome</keyword>
<dbReference type="OrthoDB" id="2692358at2759"/>
<dbReference type="HOGENOM" id="CLU_1284024_0_0_1"/>
<protein>
    <submittedName>
        <fullName evidence="1">Uncharacterized protein</fullName>
    </submittedName>
</protein>
<gene>
    <name evidence="1" type="ORF">CY34DRAFT_108336</name>
</gene>
<dbReference type="AlphaFoldDB" id="A0A0D0AXS6"/>
<organism evidence="1 2">
    <name type="scientific">Suillus luteus UH-Slu-Lm8-n1</name>
    <dbReference type="NCBI Taxonomy" id="930992"/>
    <lineage>
        <taxon>Eukaryota</taxon>
        <taxon>Fungi</taxon>
        <taxon>Dikarya</taxon>
        <taxon>Basidiomycota</taxon>
        <taxon>Agaricomycotina</taxon>
        <taxon>Agaricomycetes</taxon>
        <taxon>Agaricomycetidae</taxon>
        <taxon>Boletales</taxon>
        <taxon>Suillineae</taxon>
        <taxon>Suillaceae</taxon>
        <taxon>Suillus</taxon>
    </lineage>
</organism>
<name>A0A0D0AXS6_9AGAM</name>
<accession>A0A0D0AXS6</accession>
<reference evidence="2" key="2">
    <citation type="submission" date="2015-01" db="EMBL/GenBank/DDBJ databases">
        <title>Evolutionary Origins and Diversification of the Mycorrhizal Mutualists.</title>
        <authorList>
            <consortium name="DOE Joint Genome Institute"/>
            <consortium name="Mycorrhizal Genomics Consortium"/>
            <person name="Kohler A."/>
            <person name="Kuo A."/>
            <person name="Nagy L.G."/>
            <person name="Floudas D."/>
            <person name="Copeland A."/>
            <person name="Barry K.W."/>
            <person name="Cichocki N."/>
            <person name="Veneault-Fourrey C."/>
            <person name="LaButti K."/>
            <person name="Lindquist E.A."/>
            <person name="Lipzen A."/>
            <person name="Lundell T."/>
            <person name="Morin E."/>
            <person name="Murat C."/>
            <person name="Riley R."/>
            <person name="Ohm R."/>
            <person name="Sun H."/>
            <person name="Tunlid A."/>
            <person name="Henrissat B."/>
            <person name="Grigoriev I.V."/>
            <person name="Hibbett D.S."/>
            <person name="Martin F."/>
        </authorList>
    </citation>
    <scope>NUCLEOTIDE SEQUENCE [LARGE SCALE GENOMIC DNA]</scope>
    <source>
        <strain evidence="2">UH-Slu-Lm8-n1</strain>
    </source>
</reference>
<reference evidence="1 2" key="1">
    <citation type="submission" date="2014-04" db="EMBL/GenBank/DDBJ databases">
        <authorList>
            <consortium name="DOE Joint Genome Institute"/>
            <person name="Kuo A."/>
            <person name="Ruytinx J."/>
            <person name="Rineau F."/>
            <person name="Colpaert J."/>
            <person name="Kohler A."/>
            <person name="Nagy L.G."/>
            <person name="Floudas D."/>
            <person name="Copeland A."/>
            <person name="Barry K.W."/>
            <person name="Cichocki N."/>
            <person name="Veneault-Fourrey C."/>
            <person name="LaButti K."/>
            <person name="Lindquist E.A."/>
            <person name="Lipzen A."/>
            <person name="Lundell T."/>
            <person name="Morin E."/>
            <person name="Murat C."/>
            <person name="Sun H."/>
            <person name="Tunlid A."/>
            <person name="Henrissat B."/>
            <person name="Grigoriev I.V."/>
            <person name="Hibbett D.S."/>
            <person name="Martin F."/>
            <person name="Nordberg H.P."/>
            <person name="Cantor M.N."/>
            <person name="Hua S.X."/>
        </authorList>
    </citation>
    <scope>NUCLEOTIDE SEQUENCE [LARGE SCALE GENOMIC DNA]</scope>
    <source>
        <strain evidence="1 2">UH-Slu-Lm8-n1</strain>
    </source>
</reference>